<reference evidence="5" key="1">
    <citation type="journal article" date="2014" name="PLoS ONE">
        <title>Transcriptome-Based Identification of ABC Transporters in the Western Tarnished Plant Bug Lygus hesperus.</title>
        <authorList>
            <person name="Hull J.J."/>
            <person name="Chaney K."/>
            <person name="Geib S.M."/>
            <person name="Fabrick J.A."/>
            <person name="Brent C.S."/>
            <person name="Walsh D."/>
            <person name="Lavine L.C."/>
        </authorList>
    </citation>
    <scope>NUCLEOTIDE SEQUENCE</scope>
</reference>
<dbReference type="PANTHER" id="PTHR37984">
    <property type="entry name" value="PROTEIN CBG26694"/>
    <property type="match status" value="1"/>
</dbReference>
<sequence length="280" mass="31239">METVLTPAAVSMSNVLSRALITLYGPSLIWSFGLQGAPATFQRLALSLIWHLGYPRALRFLDVLILFHEDLHSHIQDLCQLLKILREVGLTLHIAKCHFAQPEVSYLGHTVNAWGVQPDPKKIEALSEFPTLKNPTDVKSFLGLCTYYCRVVPNFSKTAKPLSDITRKDIPFCGTEDCEAASVNLNAQLIQTPILAYHDFSKPFILATDGSKEWLGCVISQKIDGVDHPVAYASRHTTSPEASSHCATELELAALVCGVKQFHHYICRERILWYILITNP</sequence>
<name>A0A0A9VXD7_LYGHE</name>
<feature type="domain" description="Reverse transcriptase" evidence="3">
    <location>
        <begin position="31"/>
        <end position="111"/>
    </location>
</feature>
<dbReference type="InterPro" id="IPR000477">
    <property type="entry name" value="RT_dom"/>
</dbReference>
<dbReference type="EC" id="2.7.7.49" evidence="1"/>
<gene>
    <name evidence="5" type="primary">pol_12</name>
    <name evidence="5" type="ORF">CM83_102613</name>
</gene>
<evidence type="ECO:0000313" key="5">
    <source>
        <dbReference type="EMBL" id="JAF98867.1"/>
    </source>
</evidence>
<dbReference type="InterPro" id="IPR041577">
    <property type="entry name" value="RT_RNaseH_2"/>
</dbReference>
<evidence type="ECO:0000259" key="3">
    <source>
        <dbReference type="Pfam" id="PF00078"/>
    </source>
</evidence>
<organism evidence="5">
    <name type="scientific">Lygus hesperus</name>
    <name type="common">Western plant bug</name>
    <dbReference type="NCBI Taxonomy" id="30085"/>
    <lineage>
        <taxon>Eukaryota</taxon>
        <taxon>Metazoa</taxon>
        <taxon>Ecdysozoa</taxon>
        <taxon>Arthropoda</taxon>
        <taxon>Hexapoda</taxon>
        <taxon>Insecta</taxon>
        <taxon>Pterygota</taxon>
        <taxon>Neoptera</taxon>
        <taxon>Paraneoptera</taxon>
        <taxon>Hemiptera</taxon>
        <taxon>Heteroptera</taxon>
        <taxon>Panheteroptera</taxon>
        <taxon>Cimicomorpha</taxon>
        <taxon>Miridae</taxon>
        <taxon>Mirini</taxon>
        <taxon>Lygus</taxon>
    </lineage>
</organism>
<dbReference type="Gene3D" id="3.10.20.370">
    <property type="match status" value="1"/>
</dbReference>
<dbReference type="FunFam" id="3.30.70.270:FF:000020">
    <property type="entry name" value="Transposon Tf2-6 polyprotein-like Protein"/>
    <property type="match status" value="1"/>
</dbReference>
<proteinExistence type="predicted"/>
<protein>
    <recommendedName>
        <fullName evidence="1">RNA-directed DNA polymerase</fullName>
        <ecNumber evidence="1">2.7.7.49</ecNumber>
    </recommendedName>
</protein>
<keyword evidence="2" id="KW-0511">Multifunctional enzyme</keyword>
<evidence type="ECO:0000256" key="2">
    <source>
        <dbReference type="ARBA" id="ARBA00023268"/>
    </source>
</evidence>
<dbReference type="Pfam" id="PF17919">
    <property type="entry name" value="RT_RNaseH_2"/>
    <property type="match status" value="1"/>
</dbReference>
<dbReference type="Gene3D" id="3.30.70.270">
    <property type="match status" value="2"/>
</dbReference>
<evidence type="ECO:0000256" key="1">
    <source>
        <dbReference type="ARBA" id="ARBA00012493"/>
    </source>
</evidence>
<dbReference type="InterPro" id="IPR050951">
    <property type="entry name" value="Retrovirus_Pol_polyprotein"/>
</dbReference>
<feature type="domain" description="Reverse transcriptase/retrotransposon-derived protein RNase H-like" evidence="4">
    <location>
        <begin position="175"/>
        <end position="270"/>
    </location>
</feature>
<dbReference type="InterPro" id="IPR043128">
    <property type="entry name" value="Rev_trsase/Diguanyl_cyclase"/>
</dbReference>
<dbReference type="AlphaFoldDB" id="A0A0A9VXD7"/>
<accession>A0A0A9VXD7</accession>
<dbReference type="Pfam" id="PF00078">
    <property type="entry name" value="RVT_1"/>
    <property type="match status" value="1"/>
</dbReference>
<dbReference type="SUPFAM" id="SSF56672">
    <property type="entry name" value="DNA/RNA polymerases"/>
    <property type="match status" value="1"/>
</dbReference>
<dbReference type="EMBL" id="GBHO01044736">
    <property type="protein sequence ID" value="JAF98867.1"/>
    <property type="molecule type" value="Transcribed_RNA"/>
</dbReference>
<dbReference type="GO" id="GO:0003964">
    <property type="term" value="F:RNA-directed DNA polymerase activity"/>
    <property type="evidence" value="ECO:0007669"/>
    <property type="project" value="UniProtKB-EC"/>
</dbReference>
<dbReference type="PANTHER" id="PTHR37984:SF5">
    <property type="entry name" value="PROTEIN NYNRIN-LIKE"/>
    <property type="match status" value="1"/>
</dbReference>
<reference evidence="5" key="2">
    <citation type="submission" date="2014-07" db="EMBL/GenBank/DDBJ databases">
        <authorList>
            <person name="Hull J."/>
        </authorList>
    </citation>
    <scope>NUCLEOTIDE SEQUENCE</scope>
</reference>
<evidence type="ECO:0000259" key="4">
    <source>
        <dbReference type="Pfam" id="PF17919"/>
    </source>
</evidence>
<dbReference type="InterPro" id="IPR043502">
    <property type="entry name" value="DNA/RNA_pol_sf"/>
</dbReference>